<evidence type="ECO:0000313" key="3">
    <source>
        <dbReference type="Proteomes" id="UP000746471"/>
    </source>
</evidence>
<feature type="domain" description="HTH lysR-type" evidence="1">
    <location>
        <begin position="1"/>
        <end position="58"/>
    </location>
</feature>
<proteinExistence type="predicted"/>
<keyword evidence="3" id="KW-1185">Reference proteome</keyword>
<dbReference type="InterPro" id="IPR050950">
    <property type="entry name" value="HTH-type_LysR_regulators"/>
</dbReference>
<evidence type="ECO:0000313" key="2">
    <source>
        <dbReference type="EMBL" id="MBS7525191.1"/>
    </source>
</evidence>
<dbReference type="Gene3D" id="1.10.10.10">
    <property type="entry name" value="Winged helix-like DNA-binding domain superfamily/Winged helix DNA-binding domain"/>
    <property type="match status" value="1"/>
</dbReference>
<dbReference type="InterPro" id="IPR000847">
    <property type="entry name" value="LysR_HTH_N"/>
</dbReference>
<dbReference type="PROSITE" id="PS50931">
    <property type="entry name" value="HTH_LYSR"/>
    <property type="match status" value="1"/>
</dbReference>
<accession>A0ABS5PJN9</accession>
<comment type="caution">
    <text evidence="2">The sequence shown here is derived from an EMBL/GenBank/DDBJ whole genome shotgun (WGS) entry which is preliminary data.</text>
</comment>
<dbReference type="InterPro" id="IPR036388">
    <property type="entry name" value="WH-like_DNA-bd_sf"/>
</dbReference>
<sequence>MTLDQIYYFIEIAKTGSMSQAANVLHVSQPNISMTIKSLENEVGYALFNRIPRGVELTRQGAEFLYYAESIVKNVQEIQAIREPDREHLTTFAISAQYVSVAIYPLEDMYHLFGNQAKTFTIRQNNFSDVVDDVASGYSDLGLINISVHQTDFINALLERKGVTFTPIDRREMALAVSSSHPLCDAPSVKWSDFYAYPLAIVEYSDKAYFSVQDVKHLSFDSFKSKFYVQDMLFLYHLMTSLNAVTFLSIGKHHDLDNLLKKYQMRIKVYTMDDPVVLTFGYIRQASKPLDYMEQYFINALKKHLG</sequence>
<organism evidence="2 3">
    <name type="scientific">Fusibacter paucivorans</name>
    <dbReference type="NCBI Taxonomy" id="76009"/>
    <lineage>
        <taxon>Bacteria</taxon>
        <taxon>Bacillati</taxon>
        <taxon>Bacillota</taxon>
        <taxon>Clostridia</taxon>
        <taxon>Eubacteriales</taxon>
        <taxon>Eubacteriales Family XII. Incertae Sedis</taxon>
        <taxon>Fusibacter</taxon>
    </lineage>
</organism>
<dbReference type="SUPFAM" id="SSF46785">
    <property type="entry name" value="Winged helix' DNA-binding domain"/>
    <property type="match status" value="1"/>
</dbReference>
<evidence type="ECO:0000259" key="1">
    <source>
        <dbReference type="PROSITE" id="PS50931"/>
    </source>
</evidence>
<dbReference type="RefSeq" id="WP_213234975.1">
    <property type="nucleotide sequence ID" value="NZ_JAHBCL010000001.1"/>
</dbReference>
<dbReference type="InterPro" id="IPR036390">
    <property type="entry name" value="WH_DNA-bd_sf"/>
</dbReference>
<dbReference type="PANTHER" id="PTHR30419:SF8">
    <property type="entry name" value="NITROGEN ASSIMILATION TRANSCRIPTIONAL ACTIVATOR-RELATED"/>
    <property type="match status" value="1"/>
</dbReference>
<dbReference type="SUPFAM" id="SSF53850">
    <property type="entry name" value="Periplasmic binding protein-like II"/>
    <property type="match status" value="1"/>
</dbReference>
<protein>
    <submittedName>
        <fullName evidence="2">LysR family transcriptional regulator</fullName>
    </submittedName>
</protein>
<dbReference type="Proteomes" id="UP000746471">
    <property type="component" value="Unassembled WGS sequence"/>
</dbReference>
<dbReference type="PANTHER" id="PTHR30419">
    <property type="entry name" value="HTH-TYPE TRANSCRIPTIONAL REGULATOR YBHD"/>
    <property type="match status" value="1"/>
</dbReference>
<gene>
    <name evidence="2" type="ORF">KHM83_00725</name>
</gene>
<reference evidence="2 3" key="1">
    <citation type="submission" date="2021-05" db="EMBL/GenBank/DDBJ databases">
        <title>Fusibacter ferrireducens sp. nov., an anaerobic, sulfur- and Fe-reducing bacterium isolated from the mangrove sediment.</title>
        <authorList>
            <person name="Qiu D."/>
        </authorList>
    </citation>
    <scope>NUCLEOTIDE SEQUENCE [LARGE SCALE GENOMIC DNA]</scope>
    <source>
        <strain evidence="2 3">DSM 12116</strain>
    </source>
</reference>
<dbReference type="Pfam" id="PF00126">
    <property type="entry name" value="HTH_1"/>
    <property type="match status" value="1"/>
</dbReference>
<dbReference type="Gene3D" id="3.40.190.290">
    <property type="match status" value="1"/>
</dbReference>
<dbReference type="PRINTS" id="PR00039">
    <property type="entry name" value="HTHLYSR"/>
</dbReference>
<dbReference type="EMBL" id="JAHBCL010000001">
    <property type="protein sequence ID" value="MBS7525191.1"/>
    <property type="molecule type" value="Genomic_DNA"/>
</dbReference>
<name>A0ABS5PJN9_9FIRM</name>